<dbReference type="InterPro" id="IPR028081">
    <property type="entry name" value="Leu-bd"/>
</dbReference>
<evidence type="ECO:0000256" key="3">
    <source>
        <dbReference type="ARBA" id="ARBA00022729"/>
    </source>
</evidence>
<dbReference type="RefSeq" id="WP_055111917.1">
    <property type="nucleotide sequence ID" value="NZ_CANKXR010000005.1"/>
</dbReference>
<keyword evidence="3 5" id="KW-0732">Signal</keyword>
<dbReference type="AlphaFoldDB" id="A0A0M6ZT55"/>
<dbReference type="PANTHER" id="PTHR47235">
    <property type="entry name" value="BLR6548 PROTEIN"/>
    <property type="match status" value="1"/>
</dbReference>
<dbReference type="PRINTS" id="PR00337">
    <property type="entry name" value="LEUILEVALBP"/>
</dbReference>
<name>A0A0M6ZT55_9HYPH</name>
<keyword evidence="2" id="KW-0813">Transport</keyword>
<dbReference type="Proteomes" id="UP000049983">
    <property type="component" value="Unassembled WGS sequence"/>
</dbReference>
<dbReference type="OrthoDB" id="9147078at2"/>
<evidence type="ECO:0000259" key="6">
    <source>
        <dbReference type="Pfam" id="PF13458"/>
    </source>
</evidence>
<dbReference type="PANTHER" id="PTHR47235:SF1">
    <property type="entry name" value="BLR6548 PROTEIN"/>
    <property type="match status" value="1"/>
</dbReference>
<feature type="domain" description="Leucine-binding protein" evidence="6">
    <location>
        <begin position="36"/>
        <end position="378"/>
    </location>
</feature>
<evidence type="ECO:0000256" key="4">
    <source>
        <dbReference type="ARBA" id="ARBA00022970"/>
    </source>
</evidence>
<evidence type="ECO:0000313" key="8">
    <source>
        <dbReference type="Proteomes" id="UP000049983"/>
    </source>
</evidence>
<evidence type="ECO:0000256" key="2">
    <source>
        <dbReference type="ARBA" id="ARBA00022448"/>
    </source>
</evidence>
<evidence type="ECO:0000256" key="1">
    <source>
        <dbReference type="ARBA" id="ARBA00010062"/>
    </source>
</evidence>
<protein>
    <submittedName>
        <fullName evidence="7">Leucine-, isoleucine-, valine-, threonine-, and alanine-binding protein</fullName>
    </submittedName>
</protein>
<accession>A0A0M6ZT55</accession>
<keyword evidence="8" id="KW-1185">Reference proteome</keyword>
<keyword evidence="4" id="KW-0029">Amino-acid transport</keyword>
<dbReference type="CDD" id="cd19978">
    <property type="entry name" value="PBP1_ABC_ligand_binding-like"/>
    <property type="match status" value="1"/>
</dbReference>
<dbReference type="SUPFAM" id="SSF53822">
    <property type="entry name" value="Periplasmic binding protein-like I"/>
    <property type="match status" value="1"/>
</dbReference>
<gene>
    <name evidence="7" type="primary">braC_6</name>
    <name evidence="7" type="ORF">LA5096_03824</name>
</gene>
<dbReference type="Pfam" id="PF13458">
    <property type="entry name" value="Peripla_BP_6"/>
    <property type="match status" value="1"/>
</dbReference>
<dbReference type="GeneID" id="97671151"/>
<feature type="signal peptide" evidence="5">
    <location>
        <begin position="1"/>
        <end position="25"/>
    </location>
</feature>
<dbReference type="Gene3D" id="3.40.50.2300">
    <property type="match status" value="2"/>
</dbReference>
<reference evidence="8" key="1">
    <citation type="submission" date="2015-07" db="EMBL/GenBank/DDBJ databases">
        <authorList>
            <person name="Rodrigo-Torres Lidia"/>
            <person name="Arahal R.David."/>
        </authorList>
    </citation>
    <scope>NUCLEOTIDE SEQUENCE [LARGE SCALE GENOMIC DNA]</scope>
    <source>
        <strain evidence="8">CECT 5096</strain>
    </source>
</reference>
<dbReference type="EMBL" id="CXWC01000011">
    <property type="protein sequence ID" value="CTQ73857.1"/>
    <property type="molecule type" value="Genomic_DNA"/>
</dbReference>
<organism evidence="7 8">
    <name type="scientific">Roseibium album</name>
    <dbReference type="NCBI Taxonomy" id="311410"/>
    <lineage>
        <taxon>Bacteria</taxon>
        <taxon>Pseudomonadati</taxon>
        <taxon>Pseudomonadota</taxon>
        <taxon>Alphaproteobacteria</taxon>
        <taxon>Hyphomicrobiales</taxon>
        <taxon>Stappiaceae</taxon>
        <taxon>Roseibium</taxon>
    </lineage>
</organism>
<dbReference type="InterPro" id="IPR028082">
    <property type="entry name" value="Peripla_BP_I"/>
</dbReference>
<evidence type="ECO:0000313" key="7">
    <source>
        <dbReference type="EMBL" id="CTQ73857.1"/>
    </source>
</evidence>
<dbReference type="GO" id="GO:0006865">
    <property type="term" value="P:amino acid transport"/>
    <property type="evidence" value="ECO:0007669"/>
    <property type="project" value="UniProtKB-KW"/>
</dbReference>
<sequence length="388" mass="40617">MTTLRNALVSTLAASLMMSISPALAENGITDSKVVFGQAAALEGPAAALGTGMKLGIEAAFAEANAAGGVNGRMIELISMDDGYEPDRSIAAVNKLINDDKVFGLIGPVGTPTSKATQPIATAAKVPFVGPFTGAGFLRDPAHGNIVNVRATYAAETEAWIDHLNGALGLDKIAILYQDDGFGRVGLAGVQAAMEKRGLELVAEGTYQRNTTAVKSALLEIRKAKPQAVVMVGAYKPIAEFIKLAKKVKMDAEFVNISFVGSKALSAELGDAGEGVIISQVVPFPWDTTVPLVKEYQAALKAKDPSAEPGFVTLEGYVVGRLAVMGLEKAGKDVTRENFLNAFWSTGDFDLGGVTLSFGQDDNQGMNDVFLTTIQKDGGFSPIDKPAS</sequence>
<comment type="similarity">
    <text evidence="1">Belongs to the leucine-binding protein family.</text>
</comment>
<dbReference type="STRING" id="311410.LA5095_00684"/>
<evidence type="ECO:0000256" key="5">
    <source>
        <dbReference type="SAM" id="SignalP"/>
    </source>
</evidence>
<proteinExistence type="inferred from homology"/>
<dbReference type="InterPro" id="IPR000709">
    <property type="entry name" value="Leu_Ile_Val-bd"/>
</dbReference>
<feature type="chain" id="PRO_5009787866" evidence="5">
    <location>
        <begin position="26"/>
        <end position="388"/>
    </location>
</feature>